<feature type="domain" description="BioF2-like acetyltransferase" evidence="1">
    <location>
        <begin position="188"/>
        <end position="331"/>
    </location>
</feature>
<dbReference type="Pfam" id="PF13480">
    <property type="entry name" value="Acetyltransf_6"/>
    <property type="match status" value="1"/>
</dbReference>
<sequence length="397" mass="43937">MRARGTTPIGGAQSGVTVATTTEQVEALRPLWQSMSVSNLDADIDYFLAVVAHLPGVIAPHVLSVERPGRPAMIIVARLERHVFPVTVGYTELLRPHLKTVVVSFDGILGAQSEDDLAAAVLALRSTLRSGRADAVILQKVGLQSALHRAAVAGSARVTRIGGIAATRRWLVTLPDTLDLLLEGRSVKARKKAHYESRRLRRTYDSVEVIRLDRVELERVLGEIEAVARTTYQRALGVGASESALGRALTTLSFERGWLRVWMLHIDGSPAAFWWGNQHGDTFSVDTPGFDPRYTKDGVGTFVLHAMLDELCQDPTVAVVDFGHGYAEYKERYASQSVEQRDVIVLAARVRPLLTGQFVALLATVNRMAYRLLRNRSFATRLRRTWRARLTERRGAD</sequence>
<dbReference type="SUPFAM" id="SSF55729">
    <property type="entry name" value="Acyl-CoA N-acyltransferases (Nat)"/>
    <property type="match status" value="1"/>
</dbReference>
<name>A0A317ZJH5_9MICO</name>
<gene>
    <name evidence="2" type="ORF">CTB96_19835</name>
</gene>
<accession>A0A317ZJH5</accession>
<organism evidence="2 3">
    <name type="scientific">Cryobacterium arcticum</name>
    <dbReference type="NCBI Taxonomy" id="670052"/>
    <lineage>
        <taxon>Bacteria</taxon>
        <taxon>Bacillati</taxon>
        <taxon>Actinomycetota</taxon>
        <taxon>Actinomycetes</taxon>
        <taxon>Micrococcales</taxon>
        <taxon>Microbacteriaceae</taxon>
        <taxon>Cryobacterium</taxon>
    </lineage>
</organism>
<evidence type="ECO:0000313" key="2">
    <source>
        <dbReference type="EMBL" id="PXA65722.1"/>
    </source>
</evidence>
<comment type="caution">
    <text evidence="2">The sequence shown here is derived from an EMBL/GenBank/DDBJ whole genome shotgun (WGS) entry which is preliminary data.</text>
</comment>
<dbReference type="Proteomes" id="UP000246722">
    <property type="component" value="Unassembled WGS sequence"/>
</dbReference>
<proteinExistence type="predicted"/>
<dbReference type="InterPro" id="IPR016181">
    <property type="entry name" value="Acyl_CoA_acyltransferase"/>
</dbReference>
<dbReference type="EMBL" id="QHLY01000013">
    <property type="protein sequence ID" value="PXA65722.1"/>
    <property type="molecule type" value="Genomic_DNA"/>
</dbReference>
<reference evidence="2 3" key="1">
    <citation type="submission" date="2018-05" db="EMBL/GenBank/DDBJ databases">
        <title>Genetic diversity of glacier-inhabiting Cryobacterium bacteria in China and description of Cryobacterium mengkeensis sp. nov. and Arthrobacter glacialis sp. nov.</title>
        <authorList>
            <person name="Liu Q."/>
            <person name="Xin Y.-H."/>
        </authorList>
    </citation>
    <scope>NUCLEOTIDE SEQUENCE [LARGE SCALE GENOMIC DNA]</scope>
    <source>
        <strain evidence="2 3">SK-1</strain>
    </source>
</reference>
<evidence type="ECO:0000259" key="1">
    <source>
        <dbReference type="Pfam" id="PF13480"/>
    </source>
</evidence>
<protein>
    <recommendedName>
        <fullName evidence="1">BioF2-like acetyltransferase domain-containing protein</fullName>
    </recommendedName>
</protein>
<evidence type="ECO:0000313" key="3">
    <source>
        <dbReference type="Proteomes" id="UP000246722"/>
    </source>
</evidence>
<keyword evidence="3" id="KW-1185">Reference proteome</keyword>
<dbReference type="AlphaFoldDB" id="A0A317ZJH5"/>
<dbReference type="InterPro" id="IPR038740">
    <property type="entry name" value="BioF2-like_GNAT_dom"/>
</dbReference>
<dbReference type="OrthoDB" id="3773784at2"/>